<sequence length="291" mass="29855">MAALELGGGLSPLHSPSAGPLRRRGPDPRGRRWARKAPPEGGRGPECLPSASARGSRSLASRALVRGAQQQEGPSKGPRLPAPGESSSPEGPPAAAAAPPAPGAAATPKPGGGSWEARRGGGADNERGGDKGEEGAAGRPPPPPLHPRPPPPGPAAPPPSRRWSRPRPPGAAAGGGARAPRPRPLPKSQNFPQLRQLSCALTVRRPGLSRGPSRSSSAPSPPRRTIGSRSPGGGDGLRQRRPRQRAGTAISAEPRSFAAAAPAPRWPRTQPNPPRMRHKPLGHGRGTWGGR</sequence>
<feature type="compositionally biased region" description="Low complexity" evidence="1">
    <location>
        <begin position="50"/>
        <end position="68"/>
    </location>
</feature>
<gene>
    <name evidence="3" type="primary">LOC123388111</name>
</gene>
<dbReference type="AlphaFoldDB" id="A0A8U0RF10"/>
<feature type="region of interest" description="Disordered" evidence="1">
    <location>
        <begin position="1"/>
        <end position="291"/>
    </location>
</feature>
<evidence type="ECO:0000313" key="2">
    <source>
        <dbReference type="Proteomes" id="UP000000715"/>
    </source>
</evidence>
<evidence type="ECO:0000313" key="3">
    <source>
        <dbReference type="RefSeq" id="XP_044923155.1"/>
    </source>
</evidence>
<evidence type="ECO:0000256" key="1">
    <source>
        <dbReference type="SAM" id="MobiDB-lite"/>
    </source>
</evidence>
<reference evidence="3" key="1">
    <citation type="submission" date="2025-08" db="UniProtKB">
        <authorList>
            <consortium name="RefSeq"/>
        </authorList>
    </citation>
    <scope>IDENTIFICATION</scope>
    <source>
        <tissue evidence="3">Brain</tissue>
    </source>
</reference>
<feature type="compositionally biased region" description="Low complexity" evidence="1">
    <location>
        <begin position="204"/>
        <end position="218"/>
    </location>
</feature>
<feature type="compositionally biased region" description="Low complexity" evidence="1">
    <location>
        <begin position="82"/>
        <end position="109"/>
    </location>
</feature>
<accession>A0A8U0RF10</accession>
<name>A0A8U0RF10_MUSPF</name>
<feature type="compositionally biased region" description="Basic and acidic residues" evidence="1">
    <location>
        <begin position="116"/>
        <end position="136"/>
    </location>
</feature>
<dbReference type="RefSeq" id="XP_044923155.1">
    <property type="nucleotide sequence ID" value="XM_045067220.1"/>
</dbReference>
<feature type="compositionally biased region" description="Low complexity" evidence="1">
    <location>
        <begin position="249"/>
        <end position="268"/>
    </location>
</feature>
<organism evidence="2 3">
    <name type="scientific">Mustela putorius furo</name>
    <name type="common">European domestic ferret</name>
    <name type="synonym">Mustela furo</name>
    <dbReference type="NCBI Taxonomy" id="9669"/>
    <lineage>
        <taxon>Eukaryota</taxon>
        <taxon>Metazoa</taxon>
        <taxon>Chordata</taxon>
        <taxon>Craniata</taxon>
        <taxon>Vertebrata</taxon>
        <taxon>Euteleostomi</taxon>
        <taxon>Mammalia</taxon>
        <taxon>Eutheria</taxon>
        <taxon>Laurasiatheria</taxon>
        <taxon>Carnivora</taxon>
        <taxon>Caniformia</taxon>
        <taxon>Musteloidea</taxon>
        <taxon>Mustelidae</taxon>
        <taxon>Mustelinae</taxon>
        <taxon>Mustela</taxon>
    </lineage>
</organism>
<feature type="compositionally biased region" description="Polar residues" evidence="1">
    <location>
        <begin position="187"/>
        <end position="196"/>
    </location>
</feature>
<dbReference type="Proteomes" id="UP000000715">
    <property type="component" value="Unplaced"/>
</dbReference>
<feature type="compositionally biased region" description="Gly residues" evidence="1">
    <location>
        <begin position="1"/>
        <end position="10"/>
    </location>
</feature>
<feature type="compositionally biased region" description="Pro residues" evidence="1">
    <location>
        <begin position="139"/>
        <end position="160"/>
    </location>
</feature>
<keyword evidence="2" id="KW-1185">Reference proteome</keyword>
<dbReference type="GeneID" id="123388111"/>
<proteinExistence type="predicted"/>
<protein>
    <submittedName>
        <fullName evidence="3">Basic salivary proline-rich protein 2-like</fullName>
    </submittedName>
</protein>